<organism evidence="1 2">
    <name type="scientific">Plakobranchus ocellatus</name>
    <dbReference type="NCBI Taxonomy" id="259542"/>
    <lineage>
        <taxon>Eukaryota</taxon>
        <taxon>Metazoa</taxon>
        <taxon>Spiralia</taxon>
        <taxon>Lophotrochozoa</taxon>
        <taxon>Mollusca</taxon>
        <taxon>Gastropoda</taxon>
        <taxon>Heterobranchia</taxon>
        <taxon>Euthyneura</taxon>
        <taxon>Panpulmonata</taxon>
        <taxon>Sacoglossa</taxon>
        <taxon>Placobranchoidea</taxon>
        <taxon>Plakobranchidae</taxon>
        <taxon>Plakobranchus</taxon>
    </lineage>
</organism>
<dbReference type="AlphaFoldDB" id="A0AAV4CWQ4"/>
<dbReference type="Proteomes" id="UP000735302">
    <property type="component" value="Unassembled WGS sequence"/>
</dbReference>
<gene>
    <name evidence="1" type="ORF">PoB_006279000</name>
</gene>
<name>A0AAV4CWQ4_9GAST</name>
<protein>
    <submittedName>
        <fullName evidence="1">Uncharacterized protein</fullName>
    </submittedName>
</protein>
<accession>A0AAV4CWQ4</accession>
<comment type="caution">
    <text evidence="1">The sequence shown here is derived from an EMBL/GenBank/DDBJ whole genome shotgun (WGS) entry which is preliminary data.</text>
</comment>
<proteinExistence type="predicted"/>
<sequence length="149" mass="16725">MAPAITNMQVRCQACNCMEPSQPSALSTPPMNPAYLFQCIVADYFHQRSHNYLVSVEKYIEWPIVEEAAHGAVGLVTALHRIFVTYGISDELPSDGDRFKCIIQYRNIPDRDTRLSPAMCIFGRLIRDLIPIHPGKCSPTSFGGRHSFP</sequence>
<reference evidence="1 2" key="1">
    <citation type="journal article" date="2021" name="Elife">
        <title>Chloroplast acquisition without the gene transfer in kleptoplastic sea slugs, Plakobranchus ocellatus.</title>
        <authorList>
            <person name="Maeda T."/>
            <person name="Takahashi S."/>
            <person name="Yoshida T."/>
            <person name="Shimamura S."/>
            <person name="Takaki Y."/>
            <person name="Nagai Y."/>
            <person name="Toyoda A."/>
            <person name="Suzuki Y."/>
            <person name="Arimoto A."/>
            <person name="Ishii H."/>
            <person name="Satoh N."/>
            <person name="Nishiyama T."/>
            <person name="Hasebe M."/>
            <person name="Maruyama T."/>
            <person name="Minagawa J."/>
            <person name="Obokata J."/>
            <person name="Shigenobu S."/>
        </authorList>
    </citation>
    <scope>NUCLEOTIDE SEQUENCE [LARGE SCALE GENOMIC DNA]</scope>
</reference>
<evidence type="ECO:0000313" key="2">
    <source>
        <dbReference type="Proteomes" id="UP000735302"/>
    </source>
</evidence>
<keyword evidence="2" id="KW-1185">Reference proteome</keyword>
<evidence type="ECO:0000313" key="1">
    <source>
        <dbReference type="EMBL" id="GFO36285.1"/>
    </source>
</evidence>
<dbReference type="EMBL" id="BLXT01007044">
    <property type="protein sequence ID" value="GFO36285.1"/>
    <property type="molecule type" value="Genomic_DNA"/>
</dbReference>